<dbReference type="InterPro" id="IPR050834">
    <property type="entry name" value="Glycosyltransf_2"/>
</dbReference>
<feature type="domain" description="Glycosyltransferase 2-like" evidence="1">
    <location>
        <begin position="4"/>
        <end position="159"/>
    </location>
</feature>
<dbReference type="EMBL" id="LWBP01000227">
    <property type="protein sequence ID" value="OQP49441.1"/>
    <property type="molecule type" value="Genomic_DNA"/>
</dbReference>
<organism evidence="2 3">
    <name type="scientific">Niastella populi</name>
    <dbReference type="NCBI Taxonomy" id="550983"/>
    <lineage>
        <taxon>Bacteria</taxon>
        <taxon>Pseudomonadati</taxon>
        <taxon>Bacteroidota</taxon>
        <taxon>Chitinophagia</taxon>
        <taxon>Chitinophagales</taxon>
        <taxon>Chitinophagaceae</taxon>
        <taxon>Niastella</taxon>
    </lineage>
</organism>
<dbReference type="STRING" id="550983.A4R26_30700"/>
<dbReference type="InterPro" id="IPR001173">
    <property type="entry name" value="Glyco_trans_2-like"/>
</dbReference>
<gene>
    <name evidence="2" type="ORF">A4R26_30700</name>
</gene>
<dbReference type="Pfam" id="PF00535">
    <property type="entry name" value="Glycos_transf_2"/>
    <property type="match status" value="1"/>
</dbReference>
<dbReference type="PANTHER" id="PTHR43685:SF2">
    <property type="entry name" value="GLYCOSYLTRANSFERASE 2-LIKE DOMAIN-CONTAINING PROTEIN"/>
    <property type="match status" value="1"/>
</dbReference>
<dbReference type="CDD" id="cd06433">
    <property type="entry name" value="GT_2_WfgS_like"/>
    <property type="match status" value="1"/>
</dbReference>
<dbReference type="Proteomes" id="UP000192276">
    <property type="component" value="Unassembled WGS sequence"/>
</dbReference>
<name>A0A1V9ETN7_9BACT</name>
<dbReference type="SUPFAM" id="SSF53448">
    <property type="entry name" value="Nucleotide-diphospho-sugar transferases"/>
    <property type="match status" value="1"/>
</dbReference>
<proteinExistence type="predicted"/>
<evidence type="ECO:0000259" key="1">
    <source>
        <dbReference type="Pfam" id="PF00535"/>
    </source>
</evidence>
<protein>
    <submittedName>
        <fullName evidence="2">Glycosyl transferase</fullName>
    </submittedName>
</protein>
<sequence length="253" mass="28946">MKISIITATYNSAATVKETLTCIAQQQYSDIEHLIVDGLSKDDTMAIVKEFPHVAKVTSEKDQGIYDAMNKGVQLATGDVIGILNSDDFYTNPLVLSKVAAAFEDPAVDAVYGDLQYVKANNVNMVTRTWRSGVYKKENLYYGWMPPHPTFFVRRQVYEKCGLFNTTLRSAADYELMLRVLLKYNINARYIPEVLVKMRAGGMSNASLKNRFRANKEDAMAWKLNELKPYFFTTWLKPLRKVLQFNPIKIWQK</sequence>
<dbReference type="InterPro" id="IPR029044">
    <property type="entry name" value="Nucleotide-diphossugar_trans"/>
</dbReference>
<accession>A0A1V9ETN7</accession>
<dbReference type="AlphaFoldDB" id="A0A1V9ETN7"/>
<dbReference type="PANTHER" id="PTHR43685">
    <property type="entry name" value="GLYCOSYLTRANSFERASE"/>
    <property type="match status" value="1"/>
</dbReference>
<evidence type="ECO:0000313" key="2">
    <source>
        <dbReference type="EMBL" id="OQP49441.1"/>
    </source>
</evidence>
<evidence type="ECO:0000313" key="3">
    <source>
        <dbReference type="Proteomes" id="UP000192276"/>
    </source>
</evidence>
<dbReference type="Gene3D" id="3.90.550.10">
    <property type="entry name" value="Spore Coat Polysaccharide Biosynthesis Protein SpsA, Chain A"/>
    <property type="match status" value="1"/>
</dbReference>
<keyword evidence="3" id="KW-1185">Reference proteome</keyword>
<keyword evidence="2" id="KW-0808">Transferase</keyword>
<comment type="caution">
    <text evidence="2">The sequence shown here is derived from an EMBL/GenBank/DDBJ whole genome shotgun (WGS) entry which is preliminary data.</text>
</comment>
<reference evidence="3" key="1">
    <citation type="submission" date="2016-04" db="EMBL/GenBank/DDBJ databases">
        <authorList>
            <person name="Chen L."/>
            <person name="Zhuang W."/>
            <person name="Wang G."/>
        </authorList>
    </citation>
    <scope>NUCLEOTIDE SEQUENCE [LARGE SCALE GENOMIC DNA]</scope>
    <source>
        <strain evidence="3">208</strain>
    </source>
</reference>
<dbReference type="OrthoDB" id="9788101at2"/>
<dbReference type="GO" id="GO:0016740">
    <property type="term" value="F:transferase activity"/>
    <property type="evidence" value="ECO:0007669"/>
    <property type="project" value="UniProtKB-KW"/>
</dbReference>